<dbReference type="EMBL" id="BJWL01000001">
    <property type="protein sequence ID" value="GFY80202.1"/>
    <property type="molecule type" value="Genomic_DNA"/>
</dbReference>
<accession>A0A7J0E1P1</accession>
<proteinExistence type="predicted"/>
<organism evidence="1 2">
    <name type="scientific">Actinidia rufa</name>
    <dbReference type="NCBI Taxonomy" id="165716"/>
    <lineage>
        <taxon>Eukaryota</taxon>
        <taxon>Viridiplantae</taxon>
        <taxon>Streptophyta</taxon>
        <taxon>Embryophyta</taxon>
        <taxon>Tracheophyta</taxon>
        <taxon>Spermatophyta</taxon>
        <taxon>Magnoliopsida</taxon>
        <taxon>eudicotyledons</taxon>
        <taxon>Gunneridae</taxon>
        <taxon>Pentapetalae</taxon>
        <taxon>asterids</taxon>
        <taxon>Ericales</taxon>
        <taxon>Actinidiaceae</taxon>
        <taxon>Actinidia</taxon>
    </lineage>
</organism>
<name>A0A7J0E1P1_9ERIC</name>
<sequence length="113" mass="12174">MVLMRERTVVLEGAAAAGGLKEGGDEFLGGGDTAEVRRGDVLDEDVVAKDVVEVGVAGGEIGGGKELGTTRRVRDERWVRSAATTMVVRRAEKSERSGKGVSKWREREDWVCV</sequence>
<evidence type="ECO:0000313" key="2">
    <source>
        <dbReference type="Proteomes" id="UP000585474"/>
    </source>
</evidence>
<dbReference type="Proteomes" id="UP000585474">
    <property type="component" value="Unassembled WGS sequence"/>
</dbReference>
<protein>
    <submittedName>
        <fullName evidence="1">Uncharacterized protein</fullName>
    </submittedName>
</protein>
<dbReference type="AlphaFoldDB" id="A0A7J0E1P1"/>
<comment type="caution">
    <text evidence="1">The sequence shown here is derived from an EMBL/GenBank/DDBJ whole genome shotgun (WGS) entry which is preliminary data.</text>
</comment>
<keyword evidence="2" id="KW-1185">Reference proteome</keyword>
<evidence type="ECO:0000313" key="1">
    <source>
        <dbReference type="EMBL" id="GFY80202.1"/>
    </source>
</evidence>
<gene>
    <name evidence="1" type="ORF">Acr_01g0000110</name>
</gene>
<reference evidence="1 2" key="1">
    <citation type="submission" date="2019-07" db="EMBL/GenBank/DDBJ databases">
        <title>De Novo Assembly of kiwifruit Actinidia rufa.</title>
        <authorList>
            <person name="Sugita-Konishi S."/>
            <person name="Sato K."/>
            <person name="Mori E."/>
            <person name="Abe Y."/>
            <person name="Kisaki G."/>
            <person name="Hamano K."/>
            <person name="Suezawa K."/>
            <person name="Otani M."/>
            <person name="Fukuda T."/>
            <person name="Manabe T."/>
            <person name="Gomi K."/>
            <person name="Tabuchi M."/>
            <person name="Akimitsu K."/>
            <person name="Kataoka I."/>
        </authorList>
    </citation>
    <scope>NUCLEOTIDE SEQUENCE [LARGE SCALE GENOMIC DNA]</scope>
    <source>
        <strain evidence="2">cv. Fuchu</strain>
    </source>
</reference>